<feature type="transmembrane region" description="Helical" evidence="5">
    <location>
        <begin position="152"/>
        <end position="175"/>
    </location>
</feature>
<dbReference type="PANTHER" id="PTHR22718:SF25">
    <property type="entry name" value="G-PROTEIN COUPLED RECEPTORS FAMILY 1 PROFILE DOMAIN-CONTAINING PROTEIN"/>
    <property type="match status" value="1"/>
</dbReference>
<dbReference type="InterPro" id="IPR017452">
    <property type="entry name" value="GPCR_Rhodpsn_7TM"/>
</dbReference>
<keyword evidence="3 5" id="KW-1133">Transmembrane helix</keyword>
<reference evidence="8" key="1">
    <citation type="submission" date="2017-02" db="UniProtKB">
        <authorList>
            <consortium name="WormBaseParasite"/>
        </authorList>
    </citation>
    <scope>IDENTIFICATION</scope>
</reference>
<keyword evidence="7" id="KW-1185">Reference proteome</keyword>
<name>A0A0N5A2L1_PARTI</name>
<evidence type="ECO:0000313" key="7">
    <source>
        <dbReference type="Proteomes" id="UP000038045"/>
    </source>
</evidence>
<evidence type="ECO:0000259" key="6">
    <source>
        <dbReference type="PROSITE" id="PS50262"/>
    </source>
</evidence>
<dbReference type="Proteomes" id="UP000038045">
    <property type="component" value="Unplaced"/>
</dbReference>
<dbReference type="PANTHER" id="PTHR22718">
    <property type="entry name" value="SERPENTINE RECEPTOR, CLASS X"/>
    <property type="match status" value="1"/>
</dbReference>
<evidence type="ECO:0000256" key="3">
    <source>
        <dbReference type="ARBA" id="ARBA00022989"/>
    </source>
</evidence>
<feature type="transmembrane region" description="Helical" evidence="5">
    <location>
        <begin position="18"/>
        <end position="40"/>
    </location>
</feature>
<protein>
    <submittedName>
        <fullName evidence="8">G_PROTEIN_RECEP_F1_2 domain-containing protein</fullName>
    </submittedName>
</protein>
<evidence type="ECO:0000256" key="4">
    <source>
        <dbReference type="ARBA" id="ARBA00023136"/>
    </source>
</evidence>
<evidence type="ECO:0000256" key="1">
    <source>
        <dbReference type="ARBA" id="ARBA00004370"/>
    </source>
</evidence>
<sequence length="250" mass="29124">MIPCTVSECEWLPNNVNIIISTLNTIGYYTSLFNILLITIQRISLFYCKTVYNFLSKYARMFIIQPWIFGSLIVAISYYKECFKQFDLCTFQYKFTCKNVSSSPFSYTNILFYMAQTISVIMFILYMSIIPKIIKQKSLTSKHSKSSSTQEINLVIQFILICLSQWFSSFFFFMVPRVYGTTYYGVLATNICGLINTLMNPLLLLLFCKKVRLAFLKTFCKQYYIENHLGTTKVKPNIQPTPINILSYGR</sequence>
<keyword evidence="4 5" id="KW-0472">Membrane</keyword>
<accession>A0A0N5A2L1</accession>
<dbReference type="PROSITE" id="PS50262">
    <property type="entry name" value="G_PROTEIN_RECEP_F1_2"/>
    <property type="match status" value="1"/>
</dbReference>
<organism evidence="7 8">
    <name type="scientific">Parastrongyloides trichosuri</name>
    <name type="common">Possum-specific nematode worm</name>
    <dbReference type="NCBI Taxonomy" id="131310"/>
    <lineage>
        <taxon>Eukaryota</taxon>
        <taxon>Metazoa</taxon>
        <taxon>Ecdysozoa</taxon>
        <taxon>Nematoda</taxon>
        <taxon>Chromadorea</taxon>
        <taxon>Rhabditida</taxon>
        <taxon>Tylenchina</taxon>
        <taxon>Panagrolaimomorpha</taxon>
        <taxon>Strongyloidoidea</taxon>
        <taxon>Strongyloididae</taxon>
        <taxon>Parastrongyloides</taxon>
    </lineage>
</organism>
<dbReference type="Gene3D" id="1.20.1070.10">
    <property type="entry name" value="Rhodopsin 7-helix transmembrane proteins"/>
    <property type="match status" value="1"/>
</dbReference>
<evidence type="ECO:0000256" key="5">
    <source>
        <dbReference type="SAM" id="Phobius"/>
    </source>
</evidence>
<feature type="transmembrane region" description="Helical" evidence="5">
    <location>
        <begin position="110"/>
        <end position="131"/>
    </location>
</feature>
<feature type="domain" description="G-protein coupled receptors family 1 profile" evidence="6">
    <location>
        <begin position="1"/>
        <end position="204"/>
    </location>
</feature>
<proteinExistence type="predicted"/>
<dbReference type="WBParaSite" id="PTRK_0001587250.1">
    <property type="protein sequence ID" value="PTRK_0001587250.1"/>
    <property type="gene ID" value="PTRK_0001587250"/>
</dbReference>
<dbReference type="GO" id="GO:0016020">
    <property type="term" value="C:membrane"/>
    <property type="evidence" value="ECO:0007669"/>
    <property type="project" value="UniProtKB-SubCell"/>
</dbReference>
<dbReference type="SUPFAM" id="SSF81321">
    <property type="entry name" value="Family A G protein-coupled receptor-like"/>
    <property type="match status" value="1"/>
</dbReference>
<feature type="transmembrane region" description="Helical" evidence="5">
    <location>
        <begin position="181"/>
        <end position="207"/>
    </location>
</feature>
<evidence type="ECO:0000313" key="8">
    <source>
        <dbReference type="WBParaSite" id="PTRK_0001587250.1"/>
    </source>
</evidence>
<dbReference type="Pfam" id="PF10328">
    <property type="entry name" value="7TM_GPCR_Srx"/>
    <property type="match status" value="1"/>
</dbReference>
<evidence type="ECO:0000256" key="2">
    <source>
        <dbReference type="ARBA" id="ARBA00022692"/>
    </source>
</evidence>
<dbReference type="AlphaFoldDB" id="A0A0N5A2L1"/>
<dbReference type="InterPro" id="IPR019430">
    <property type="entry name" value="7TM_GPCR_serpentine_rcpt_Srx"/>
</dbReference>
<comment type="subcellular location">
    <subcellularLocation>
        <location evidence="1">Membrane</location>
    </subcellularLocation>
</comment>
<keyword evidence="2 5" id="KW-0812">Transmembrane</keyword>
<feature type="transmembrane region" description="Helical" evidence="5">
    <location>
        <begin position="61"/>
        <end position="79"/>
    </location>
</feature>